<feature type="domain" description="Acyl-CoA dehydrogenase/oxidase C-terminal" evidence="7">
    <location>
        <begin position="232"/>
        <end position="368"/>
    </location>
</feature>
<dbReference type="Pfam" id="PF02770">
    <property type="entry name" value="Acyl-CoA_dh_M"/>
    <property type="match status" value="1"/>
</dbReference>
<proteinExistence type="inferred from homology"/>
<dbReference type="EMBL" id="FOYD01000001">
    <property type="protein sequence ID" value="SFQ62823.1"/>
    <property type="molecule type" value="Genomic_DNA"/>
</dbReference>
<evidence type="ECO:0000256" key="4">
    <source>
        <dbReference type="ARBA" id="ARBA00022827"/>
    </source>
</evidence>
<dbReference type="Pfam" id="PF02771">
    <property type="entry name" value="Acyl-CoA_dh_N"/>
    <property type="match status" value="1"/>
</dbReference>
<evidence type="ECO:0000259" key="8">
    <source>
        <dbReference type="Pfam" id="PF02770"/>
    </source>
</evidence>
<evidence type="ECO:0000259" key="7">
    <source>
        <dbReference type="Pfam" id="PF00441"/>
    </source>
</evidence>
<dbReference type="Gene3D" id="2.40.110.10">
    <property type="entry name" value="Butyryl-CoA Dehydrogenase, subunit A, domain 2"/>
    <property type="match status" value="1"/>
</dbReference>
<dbReference type="GO" id="GO:0003995">
    <property type="term" value="F:acyl-CoA dehydrogenase activity"/>
    <property type="evidence" value="ECO:0007669"/>
    <property type="project" value="TreeGrafter"/>
</dbReference>
<dbReference type="OrthoDB" id="9769473at2"/>
<dbReference type="RefSeq" id="WP_090536631.1">
    <property type="nucleotide sequence ID" value="NZ_FOYD01000001.1"/>
</dbReference>
<dbReference type="Pfam" id="PF00441">
    <property type="entry name" value="Acyl-CoA_dh_1"/>
    <property type="match status" value="1"/>
</dbReference>
<gene>
    <name evidence="10" type="ORF">SAMN05216578_101512</name>
</gene>
<protein>
    <recommendedName>
        <fullName evidence="12">Acyl-CoA dehydrogenase</fullName>
    </recommendedName>
</protein>
<dbReference type="PANTHER" id="PTHR43884:SF20">
    <property type="entry name" value="ACYL-COA DEHYDROGENASE FADE28"/>
    <property type="match status" value="1"/>
</dbReference>
<evidence type="ECO:0000256" key="5">
    <source>
        <dbReference type="ARBA" id="ARBA00023002"/>
    </source>
</evidence>
<dbReference type="InterPro" id="IPR009075">
    <property type="entry name" value="AcylCo_DH/oxidase_C"/>
</dbReference>
<dbReference type="CDD" id="cd00567">
    <property type="entry name" value="ACAD"/>
    <property type="match status" value="1"/>
</dbReference>
<evidence type="ECO:0008006" key="12">
    <source>
        <dbReference type="Google" id="ProtNLM"/>
    </source>
</evidence>
<evidence type="ECO:0000256" key="3">
    <source>
        <dbReference type="ARBA" id="ARBA00022630"/>
    </source>
</evidence>
<evidence type="ECO:0000313" key="11">
    <source>
        <dbReference type="Proteomes" id="UP000242815"/>
    </source>
</evidence>
<evidence type="ECO:0000256" key="1">
    <source>
        <dbReference type="ARBA" id="ARBA00001974"/>
    </source>
</evidence>
<dbReference type="GO" id="GO:0050660">
    <property type="term" value="F:flavin adenine dinucleotide binding"/>
    <property type="evidence" value="ECO:0007669"/>
    <property type="project" value="InterPro"/>
</dbReference>
<dbReference type="Gene3D" id="1.20.140.10">
    <property type="entry name" value="Butyryl-CoA Dehydrogenase, subunit A, domain 3"/>
    <property type="match status" value="1"/>
</dbReference>
<dbReference type="SUPFAM" id="SSF47203">
    <property type="entry name" value="Acyl-CoA dehydrogenase C-terminal domain-like"/>
    <property type="match status" value="1"/>
</dbReference>
<keyword evidence="4 6" id="KW-0274">FAD</keyword>
<feature type="domain" description="Acyl-CoA dehydrogenase/oxidase N-terminal" evidence="9">
    <location>
        <begin position="6"/>
        <end position="120"/>
    </location>
</feature>
<organism evidence="10 11">
    <name type="scientific">Halopseudomonas formosensis</name>
    <dbReference type="NCBI Taxonomy" id="1002526"/>
    <lineage>
        <taxon>Bacteria</taxon>
        <taxon>Pseudomonadati</taxon>
        <taxon>Pseudomonadota</taxon>
        <taxon>Gammaproteobacteria</taxon>
        <taxon>Pseudomonadales</taxon>
        <taxon>Pseudomonadaceae</taxon>
        <taxon>Halopseudomonas</taxon>
    </lineage>
</organism>
<dbReference type="STRING" id="1002526.SAMN05216578_101512"/>
<comment type="cofactor">
    <cofactor evidence="1 6">
        <name>FAD</name>
        <dbReference type="ChEBI" id="CHEBI:57692"/>
    </cofactor>
</comment>
<feature type="domain" description="Acyl-CoA oxidase/dehydrogenase middle" evidence="8">
    <location>
        <begin position="128"/>
        <end position="211"/>
    </location>
</feature>
<dbReference type="InterPro" id="IPR006091">
    <property type="entry name" value="Acyl-CoA_Oxase/DH_mid-dom"/>
</dbReference>
<name>A0A1I6A2J7_9GAMM</name>
<evidence type="ECO:0000259" key="9">
    <source>
        <dbReference type="Pfam" id="PF02771"/>
    </source>
</evidence>
<dbReference type="InterPro" id="IPR046373">
    <property type="entry name" value="Acyl-CoA_Oxase/DH_mid-dom_sf"/>
</dbReference>
<dbReference type="InterPro" id="IPR013786">
    <property type="entry name" value="AcylCoA_DH/ox_N"/>
</dbReference>
<dbReference type="InterPro" id="IPR037069">
    <property type="entry name" value="AcylCoA_DH/ox_N_sf"/>
</dbReference>
<evidence type="ECO:0000313" key="10">
    <source>
        <dbReference type="EMBL" id="SFQ62823.1"/>
    </source>
</evidence>
<comment type="similarity">
    <text evidence="2 6">Belongs to the acyl-CoA dehydrogenase family.</text>
</comment>
<dbReference type="Proteomes" id="UP000242815">
    <property type="component" value="Unassembled WGS sequence"/>
</dbReference>
<dbReference type="Gene3D" id="1.10.540.10">
    <property type="entry name" value="Acyl-CoA dehydrogenase/oxidase, N-terminal domain"/>
    <property type="match status" value="1"/>
</dbReference>
<keyword evidence="5 6" id="KW-0560">Oxidoreductase</keyword>
<dbReference type="InterPro" id="IPR036250">
    <property type="entry name" value="AcylCo_DH-like_C"/>
</dbReference>
<sequence length="376" mass="40736">MSLVYNEDQLQLQDSARDFLAARSPVALQRALRDEGSALGYSPEVWNGMLELGWGAVAFSEQDGGLDFGFAGYAPLFEEIGRHLSASPLLSSVVLCGGLIEQLGTDAQRHHWLPALISGERRLALALEEGARHQPDDFAVTARRDGSGWVLNGSKSWVTDAVSADGWLVVASEADGGCGVFLVSADQPGVQLRTRQMIDARNMGALQLDQVRLADAARLGDNAACAALELVLDRGRACLAAELLGLAEAAFAMTVDYLKTRVQFDAPIGSFQALQHRAARLYAQLQLARSSVMAAFEVLDRSTGSVRERRRLVSLAKWQASQLAQHVGNEAIQMHGGIGVTDEYDLGLFLKRMRLAQNQLGNADFHCQRYGDNRGA</sequence>
<dbReference type="PANTHER" id="PTHR43884">
    <property type="entry name" value="ACYL-COA DEHYDROGENASE"/>
    <property type="match status" value="1"/>
</dbReference>
<dbReference type="SUPFAM" id="SSF56645">
    <property type="entry name" value="Acyl-CoA dehydrogenase NM domain-like"/>
    <property type="match status" value="1"/>
</dbReference>
<evidence type="ECO:0000256" key="6">
    <source>
        <dbReference type="RuleBase" id="RU362125"/>
    </source>
</evidence>
<evidence type="ECO:0000256" key="2">
    <source>
        <dbReference type="ARBA" id="ARBA00009347"/>
    </source>
</evidence>
<accession>A0A1I6A2J7</accession>
<keyword evidence="3 6" id="KW-0285">Flavoprotein</keyword>
<dbReference type="InterPro" id="IPR009100">
    <property type="entry name" value="AcylCoA_DH/oxidase_NM_dom_sf"/>
</dbReference>
<reference evidence="10 11" key="1">
    <citation type="submission" date="2016-10" db="EMBL/GenBank/DDBJ databases">
        <authorList>
            <person name="de Groot N.N."/>
        </authorList>
    </citation>
    <scope>NUCLEOTIDE SEQUENCE [LARGE SCALE GENOMIC DNA]</scope>
    <source>
        <strain evidence="10 11">JCM 18415</strain>
    </source>
</reference>
<dbReference type="AlphaFoldDB" id="A0A1I6A2J7"/>